<dbReference type="InterPro" id="IPR010285">
    <property type="entry name" value="DNA_helicase_pif1-like_DEAD"/>
</dbReference>
<name>W2GF74_PHYNI</name>
<evidence type="ECO:0000256" key="2">
    <source>
        <dbReference type="ARBA" id="ARBA00022763"/>
    </source>
</evidence>
<comment type="catalytic activity">
    <reaction evidence="9">
        <text>ATP + H2O = ADP + phosphate + H(+)</text>
        <dbReference type="Rhea" id="RHEA:13065"/>
        <dbReference type="ChEBI" id="CHEBI:15377"/>
        <dbReference type="ChEBI" id="CHEBI:15378"/>
        <dbReference type="ChEBI" id="CHEBI:30616"/>
        <dbReference type="ChEBI" id="CHEBI:43474"/>
        <dbReference type="ChEBI" id="CHEBI:456216"/>
        <dbReference type="EC" id="5.6.2.3"/>
    </reaction>
</comment>
<dbReference type="EC" id="5.6.2.3" evidence="9"/>
<evidence type="ECO:0000259" key="11">
    <source>
        <dbReference type="Pfam" id="PF21530"/>
    </source>
</evidence>
<evidence type="ECO:0000256" key="9">
    <source>
        <dbReference type="RuleBase" id="RU363044"/>
    </source>
</evidence>
<sequence>FDILTARPPDAFTTEWECDLSRVVQRVQQHICSSESSCRKRGDACRFGYPKEIKKTTQVHVNKGDDGATSMQIQSKREVPTINNYSPVLLSSWRANMDIQLIGNAYGAAEYTAAYVSKAEPDTLKFRQVITRAVKKCDPNLPNYAILKRVANATLSIREVSAQETYYILLRELPLYGKSRQVTQVKTMRPSLRYYRVDGSELLDIEENINRNDSIRIEPVEKAYMNRPRNELFDDMTLATIVEKYELVDSIPTRAEISNCWRRCDGHGFIKLRSKAHVVRGTPWIAPDSTNANFCFAEIFLHKPWRTLEELSQTDDECIESFEQEQQNALESELRHESSLKLSRQAELDALKKSRAAQVHTALPSSEYVFVGDGPEDEVCLVAPDDDNTNEIRTSTNDSSSFQWTGSCYQYPIIDANSTVQTAAMDESQWVPFAFAMVQSRARLQASVNNATCEPMQMIIQGEGGSGKSWLIKHIVKDVHNVFCEHSATRRTSKRLLLLAHQGTAAFNIKGQTTCSALELTSFSRNAFSNPYSPMTTQKGGATKLKRLQEQYKDVHLVIIDEFSVISCGMLYWIDQRMREIWPQHSHQSFGGRDVVFTDDSAQLDPVIPHALATPSSKISSPIQVLGREIWEGISIVCTLTSQNQGKADSKWFEALRRLRSKCPTQADVNLFNSRYCKASEIPTWAVEAKHIAYLDAKVAEANNHNLKSCSNQIINIRTKDSVKLKRLAKHRDVSPSSIEALLHDAESSSSDRDRVVGRRLKIAIGAPVSLTYNMEQRAGLCNGTNGIVYDLIFSDELELPIILIQISDEYMGP</sequence>
<evidence type="ECO:0000256" key="7">
    <source>
        <dbReference type="ARBA" id="ARBA00023204"/>
    </source>
</evidence>
<dbReference type="PANTHER" id="PTHR47642">
    <property type="entry name" value="ATP-DEPENDENT DNA HELICASE"/>
    <property type="match status" value="1"/>
</dbReference>
<evidence type="ECO:0000256" key="4">
    <source>
        <dbReference type="ARBA" id="ARBA00022806"/>
    </source>
</evidence>
<dbReference type="Pfam" id="PF21530">
    <property type="entry name" value="Pif1_2B_dom"/>
    <property type="match status" value="1"/>
</dbReference>
<keyword evidence="8" id="KW-0413">Isomerase</keyword>
<protein>
    <recommendedName>
        <fullName evidence="9">ATP-dependent DNA helicase</fullName>
        <ecNumber evidence="9">5.6.2.3</ecNumber>
    </recommendedName>
</protein>
<gene>
    <name evidence="12" type="ORF">L915_12804</name>
</gene>
<dbReference type="GO" id="GO:0006310">
    <property type="term" value="P:DNA recombination"/>
    <property type="evidence" value="ECO:0007669"/>
    <property type="project" value="UniProtKB-KW"/>
</dbReference>
<feature type="non-terminal residue" evidence="12">
    <location>
        <position position="814"/>
    </location>
</feature>
<organism evidence="12">
    <name type="scientific">Phytophthora nicotianae</name>
    <name type="common">Potato buckeye rot agent</name>
    <name type="synonym">Phytophthora parasitica</name>
    <dbReference type="NCBI Taxonomy" id="4792"/>
    <lineage>
        <taxon>Eukaryota</taxon>
        <taxon>Sar</taxon>
        <taxon>Stramenopiles</taxon>
        <taxon>Oomycota</taxon>
        <taxon>Peronosporomycetes</taxon>
        <taxon>Peronosporales</taxon>
        <taxon>Peronosporaceae</taxon>
        <taxon>Phytophthora</taxon>
    </lineage>
</organism>
<evidence type="ECO:0000259" key="10">
    <source>
        <dbReference type="Pfam" id="PF05970"/>
    </source>
</evidence>
<dbReference type="VEuPathDB" id="FungiDB:PPTG_19929"/>
<dbReference type="InterPro" id="IPR049163">
    <property type="entry name" value="Pif1-like_2B_dom"/>
</dbReference>
<dbReference type="GO" id="GO:0006281">
    <property type="term" value="P:DNA repair"/>
    <property type="evidence" value="ECO:0007669"/>
    <property type="project" value="UniProtKB-KW"/>
</dbReference>
<feature type="domain" description="DNA helicase Pif1-like DEAD-box helicase" evidence="10">
    <location>
        <begin position="454"/>
        <end position="614"/>
    </location>
</feature>
<dbReference type="InterPro" id="IPR051055">
    <property type="entry name" value="PIF1_helicase"/>
</dbReference>
<keyword evidence="9" id="KW-0233">DNA recombination</keyword>
<evidence type="ECO:0000256" key="3">
    <source>
        <dbReference type="ARBA" id="ARBA00022801"/>
    </source>
</evidence>
<dbReference type="InterPro" id="IPR027417">
    <property type="entry name" value="P-loop_NTPase"/>
</dbReference>
<proteinExistence type="inferred from homology"/>
<accession>W2GF74</accession>
<keyword evidence="7 9" id="KW-0234">DNA repair</keyword>
<feature type="domain" description="DNA helicase Pif1-like 2B" evidence="11">
    <location>
        <begin position="757"/>
        <end position="792"/>
    </location>
</feature>
<dbReference type="VEuPathDB" id="FungiDB:PPTG_24118"/>
<dbReference type="Gene3D" id="3.40.50.300">
    <property type="entry name" value="P-loop containing nucleotide triphosphate hydrolases"/>
    <property type="match status" value="1"/>
</dbReference>
<dbReference type="SUPFAM" id="SSF52540">
    <property type="entry name" value="P-loop containing nucleoside triphosphate hydrolases"/>
    <property type="match status" value="1"/>
</dbReference>
<dbReference type="Proteomes" id="UP000053236">
    <property type="component" value="Unassembled WGS sequence"/>
</dbReference>
<dbReference type="AlphaFoldDB" id="W2GF74"/>
<keyword evidence="6" id="KW-0238">DNA-binding</keyword>
<evidence type="ECO:0000256" key="8">
    <source>
        <dbReference type="ARBA" id="ARBA00023235"/>
    </source>
</evidence>
<keyword evidence="1 9" id="KW-0547">Nucleotide-binding</keyword>
<evidence type="ECO:0000256" key="5">
    <source>
        <dbReference type="ARBA" id="ARBA00022840"/>
    </source>
</evidence>
<reference evidence="12" key="1">
    <citation type="submission" date="2013-11" db="EMBL/GenBank/DDBJ databases">
        <title>The Genome Sequence of Phytophthora parasitica CJ02B3.</title>
        <authorList>
            <consortium name="The Broad Institute Genomics Platform"/>
            <person name="Russ C."/>
            <person name="Tyler B."/>
            <person name="Panabieres F."/>
            <person name="Shan W."/>
            <person name="Tripathy S."/>
            <person name="Grunwald N."/>
            <person name="Machado M."/>
            <person name="Johnson C.S."/>
            <person name="Arredondo F."/>
            <person name="Hong C."/>
            <person name="Coffey M."/>
            <person name="Young S.K."/>
            <person name="Zeng Q."/>
            <person name="Gargeya S."/>
            <person name="Fitzgerald M."/>
            <person name="Abouelleil A."/>
            <person name="Alvarado L."/>
            <person name="Chapman S.B."/>
            <person name="Gainer-Dewar J."/>
            <person name="Goldberg J."/>
            <person name="Griggs A."/>
            <person name="Gujja S."/>
            <person name="Hansen M."/>
            <person name="Howarth C."/>
            <person name="Imamovic A."/>
            <person name="Ireland A."/>
            <person name="Larimer J."/>
            <person name="McCowan C."/>
            <person name="Murphy C."/>
            <person name="Pearson M."/>
            <person name="Poon T.W."/>
            <person name="Priest M."/>
            <person name="Roberts A."/>
            <person name="Saif S."/>
            <person name="Shea T."/>
            <person name="Sykes S."/>
            <person name="Wortman J."/>
            <person name="Nusbaum C."/>
            <person name="Birren B."/>
        </authorList>
    </citation>
    <scope>NUCLEOTIDE SEQUENCE [LARGE SCALE GENOMIC DNA]</scope>
    <source>
        <strain evidence="12">CJ02B3</strain>
    </source>
</reference>
<evidence type="ECO:0000256" key="6">
    <source>
        <dbReference type="ARBA" id="ARBA00023125"/>
    </source>
</evidence>
<dbReference type="GO" id="GO:0016887">
    <property type="term" value="F:ATP hydrolysis activity"/>
    <property type="evidence" value="ECO:0007669"/>
    <property type="project" value="RHEA"/>
</dbReference>
<feature type="non-terminal residue" evidence="12">
    <location>
        <position position="1"/>
    </location>
</feature>
<comment type="cofactor">
    <cofactor evidence="9">
        <name>Mg(2+)</name>
        <dbReference type="ChEBI" id="CHEBI:18420"/>
    </cofactor>
</comment>
<evidence type="ECO:0000256" key="1">
    <source>
        <dbReference type="ARBA" id="ARBA00022741"/>
    </source>
</evidence>
<comment type="similarity">
    <text evidence="9">Belongs to the helicase family.</text>
</comment>
<keyword evidence="4 9" id="KW-0347">Helicase</keyword>
<dbReference type="VEuPathDB" id="FungiDB:PPTG_23061"/>
<dbReference type="EMBL" id="KI687377">
    <property type="protein sequence ID" value="ETK81708.1"/>
    <property type="molecule type" value="Genomic_DNA"/>
</dbReference>
<dbReference type="GO" id="GO:0043139">
    <property type="term" value="F:5'-3' DNA helicase activity"/>
    <property type="evidence" value="ECO:0007669"/>
    <property type="project" value="UniProtKB-EC"/>
</dbReference>
<dbReference type="GO" id="GO:0000723">
    <property type="term" value="P:telomere maintenance"/>
    <property type="evidence" value="ECO:0007669"/>
    <property type="project" value="InterPro"/>
</dbReference>
<keyword evidence="5 9" id="KW-0067">ATP-binding</keyword>
<evidence type="ECO:0000313" key="12">
    <source>
        <dbReference type="EMBL" id="ETK81708.1"/>
    </source>
</evidence>
<dbReference type="Pfam" id="PF05970">
    <property type="entry name" value="PIF1"/>
    <property type="match status" value="1"/>
</dbReference>
<keyword evidence="2 9" id="KW-0227">DNA damage</keyword>
<dbReference type="GO" id="GO:0005524">
    <property type="term" value="F:ATP binding"/>
    <property type="evidence" value="ECO:0007669"/>
    <property type="project" value="UniProtKB-KW"/>
</dbReference>
<dbReference type="PANTHER" id="PTHR47642:SF5">
    <property type="entry name" value="ATP-DEPENDENT DNA HELICASE"/>
    <property type="match status" value="1"/>
</dbReference>
<keyword evidence="3 9" id="KW-0378">Hydrolase</keyword>